<organism evidence="1 2">
    <name type="scientific">Paramecium pentaurelia</name>
    <dbReference type="NCBI Taxonomy" id="43138"/>
    <lineage>
        <taxon>Eukaryota</taxon>
        <taxon>Sar</taxon>
        <taxon>Alveolata</taxon>
        <taxon>Ciliophora</taxon>
        <taxon>Intramacronucleata</taxon>
        <taxon>Oligohymenophorea</taxon>
        <taxon>Peniculida</taxon>
        <taxon>Parameciidae</taxon>
        <taxon>Paramecium</taxon>
    </lineage>
</organism>
<keyword evidence="2" id="KW-1185">Reference proteome</keyword>
<gene>
    <name evidence="1" type="ORF">PPENT_87.1.T0260288</name>
</gene>
<sequence>MGIGEYQKNLKEDERFLIRNGKKKEWIEKEIFIGLIVEFIKDDNYLFKEFWN</sequence>
<accession>A0A8S1TM00</accession>
<reference evidence="1" key="1">
    <citation type="submission" date="2021-01" db="EMBL/GenBank/DDBJ databases">
        <authorList>
            <consortium name="Genoscope - CEA"/>
            <person name="William W."/>
        </authorList>
    </citation>
    <scope>NUCLEOTIDE SEQUENCE</scope>
</reference>
<dbReference type="EMBL" id="CAJJDO010000026">
    <property type="protein sequence ID" value="CAD8155051.1"/>
    <property type="molecule type" value="Genomic_DNA"/>
</dbReference>
<dbReference type="Proteomes" id="UP000689195">
    <property type="component" value="Unassembled WGS sequence"/>
</dbReference>
<evidence type="ECO:0000313" key="2">
    <source>
        <dbReference type="Proteomes" id="UP000689195"/>
    </source>
</evidence>
<proteinExistence type="predicted"/>
<comment type="caution">
    <text evidence="1">The sequence shown here is derived from an EMBL/GenBank/DDBJ whole genome shotgun (WGS) entry which is preliminary data.</text>
</comment>
<name>A0A8S1TM00_9CILI</name>
<dbReference type="AlphaFoldDB" id="A0A8S1TM00"/>
<evidence type="ECO:0000313" key="1">
    <source>
        <dbReference type="EMBL" id="CAD8155051.1"/>
    </source>
</evidence>
<protein>
    <submittedName>
        <fullName evidence="1">Uncharacterized protein</fullName>
    </submittedName>
</protein>